<keyword evidence="2 7" id="KW-0813">Transport</keyword>
<keyword evidence="9" id="KW-0934">Plastid</keyword>
<evidence type="ECO:0000256" key="3">
    <source>
        <dbReference type="ARBA" id="ARBA00022692"/>
    </source>
</evidence>
<dbReference type="GeneID" id="33359341"/>
<comment type="similarity">
    <text evidence="7">Belongs to the PetM family.</text>
</comment>
<comment type="subcellular location">
    <subcellularLocation>
        <location evidence="1">Membrane</location>
        <topology evidence="1">Single-pass membrane protein</topology>
    </subcellularLocation>
    <subcellularLocation>
        <location evidence="7">Plastid</location>
        <location evidence="7">Chloroplast thylakoid membrane</location>
        <topology evidence="7">Single-pass membrane protein</topology>
    </subcellularLocation>
</comment>
<keyword evidence="4 7" id="KW-0249">Electron transport</keyword>
<keyword evidence="5 7" id="KW-1133">Transmembrane helix</keyword>
<name>A0A1Z1MK67_SPYFI</name>
<evidence type="ECO:0000313" key="9">
    <source>
        <dbReference type="EMBL" id="ARW66232.1"/>
    </source>
</evidence>
<gene>
    <name evidence="7 9" type="primary">petM</name>
</gene>
<dbReference type="SUPFAM" id="SSF103441">
    <property type="entry name" value="PetM subunit of the cytochrome b6f complex"/>
    <property type="match status" value="1"/>
</dbReference>
<dbReference type="EMBL" id="MF101441">
    <property type="protein sequence ID" value="ARW66232.1"/>
    <property type="molecule type" value="Genomic_DNA"/>
</dbReference>
<dbReference type="GO" id="GO:0009535">
    <property type="term" value="C:chloroplast thylakoid membrane"/>
    <property type="evidence" value="ECO:0007669"/>
    <property type="project" value="UniProtKB-SubCell"/>
</dbReference>
<keyword evidence="6 7" id="KW-0472">Membrane</keyword>
<dbReference type="HAMAP" id="MF_00396">
    <property type="entry name" value="Cytb6_f_PetM"/>
    <property type="match status" value="1"/>
</dbReference>
<dbReference type="AlphaFoldDB" id="A0A1Z1MK67"/>
<evidence type="ECO:0000256" key="7">
    <source>
        <dbReference type="HAMAP-Rule" id="MF_00396"/>
    </source>
</evidence>
<evidence type="ECO:0000256" key="2">
    <source>
        <dbReference type="ARBA" id="ARBA00022448"/>
    </source>
</evidence>
<dbReference type="GO" id="GO:0009512">
    <property type="term" value="C:cytochrome b6f complex"/>
    <property type="evidence" value="ECO:0007669"/>
    <property type="project" value="InterPro"/>
</dbReference>
<evidence type="ECO:0000256" key="8">
    <source>
        <dbReference type="SAM" id="Phobius"/>
    </source>
</evidence>
<dbReference type="Pfam" id="PF08041">
    <property type="entry name" value="PetM"/>
    <property type="match status" value="1"/>
</dbReference>
<comment type="function">
    <text evidence="7">Component of the cytochrome b6-f complex, which mediates electron transfer between photosystem II (PSII) and photosystem I (PSI), cyclic electron flow around PSI, and state transitions.</text>
</comment>
<keyword evidence="7" id="KW-0793">Thylakoid</keyword>
<feature type="transmembrane region" description="Helical" evidence="8">
    <location>
        <begin position="6"/>
        <end position="27"/>
    </location>
</feature>
<keyword evidence="9" id="KW-0150">Chloroplast</keyword>
<keyword evidence="3 7" id="KW-0812">Transmembrane</keyword>
<evidence type="ECO:0000256" key="1">
    <source>
        <dbReference type="ARBA" id="ARBA00004167"/>
    </source>
</evidence>
<dbReference type="RefSeq" id="YP_009397046.1">
    <property type="nucleotide sequence ID" value="NC_035285.1"/>
</dbReference>
<proteinExistence type="inferred from homology"/>
<organism evidence="9">
    <name type="scientific">Spyridia filamentosa</name>
    <name type="common">Red alga</name>
    <name type="synonym">Fucus filamentosus</name>
    <dbReference type="NCBI Taxonomy" id="196632"/>
    <lineage>
        <taxon>Eukaryota</taxon>
        <taxon>Rhodophyta</taxon>
        <taxon>Florideophyceae</taxon>
        <taxon>Rhodymeniophycidae</taxon>
        <taxon>Ceramiales</taxon>
        <taxon>Spyridiaceae</taxon>
        <taxon>Spyridia</taxon>
    </lineage>
</organism>
<sequence>MASEIIITALISSTLIIVGLILGFLFLKIQGE</sequence>
<dbReference type="GO" id="GO:0009055">
    <property type="term" value="F:electron transfer activity"/>
    <property type="evidence" value="ECO:0007669"/>
    <property type="project" value="UniProtKB-UniRule"/>
</dbReference>
<keyword evidence="7" id="KW-0602">Photosynthesis</keyword>
<accession>A0A1Z1MK67</accession>
<comment type="subunit">
    <text evidence="7">The 4 large subunits of the cytochrome b6-f complex are cytochrome b6, subunit IV (17 kDa polypeptide, PetD), cytochrome f and the Rieske protein, while the 4 small subunits are PetG, PetL, PetM and PetN. The complex functions as a dimer.</text>
</comment>
<evidence type="ECO:0000256" key="6">
    <source>
        <dbReference type="ARBA" id="ARBA00023136"/>
    </source>
</evidence>
<dbReference type="GO" id="GO:0015979">
    <property type="term" value="P:photosynthesis"/>
    <property type="evidence" value="ECO:0007669"/>
    <property type="project" value="UniProtKB-KW"/>
</dbReference>
<geneLocation type="chloroplast" evidence="9"/>
<protein>
    <recommendedName>
        <fullName evidence="7">Cytochrome b6-f complex subunit 7</fullName>
    </recommendedName>
    <alternativeName>
        <fullName evidence="7">Cytochrome b6-f complex subunit PetM</fullName>
    </alternativeName>
    <alternativeName>
        <fullName evidence="7">Cytochrome b6-f complex subunit VII</fullName>
    </alternativeName>
</protein>
<evidence type="ECO:0000256" key="4">
    <source>
        <dbReference type="ARBA" id="ARBA00022982"/>
    </source>
</evidence>
<reference evidence="9" key="1">
    <citation type="journal article" date="2017" name="J. Phycol.">
        <title>Analysis of chloroplast genomes and a supermatrix inform reclassification of the Rhodomelaceae (Rhodophyta).</title>
        <authorList>
            <person name="Diaz-Tapia P."/>
            <person name="Maggs C.A."/>
            <person name="West J.A."/>
            <person name="Verbruggen H."/>
        </authorList>
    </citation>
    <scope>NUCLEOTIDE SEQUENCE</scope>
    <source>
        <strain evidence="9">PD1020</strain>
    </source>
</reference>
<evidence type="ECO:0000256" key="5">
    <source>
        <dbReference type="ARBA" id="ARBA00022989"/>
    </source>
</evidence>
<dbReference type="InterPro" id="IPR012595">
    <property type="entry name" value="PetM_cyt_b6/f_cplx_su7"/>
</dbReference>